<dbReference type="Pfam" id="PF06353">
    <property type="entry name" value="DUF1062"/>
    <property type="match status" value="1"/>
</dbReference>
<dbReference type="Proteomes" id="UP001157914">
    <property type="component" value="Unassembled WGS sequence"/>
</dbReference>
<dbReference type="SUPFAM" id="SSF57783">
    <property type="entry name" value="Zinc beta-ribbon"/>
    <property type="match status" value="1"/>
</dbReference>
<sequence length="209" mass="22931">MSSLIRVEWTLVSKTRLTVARPCGRCGHLRQFASTNKFRLNANGSRLDAWLIYACQSCGHRWNREVMKRTPVSAVLPDLLSALQANDQGLAQTLAADPACRPSSPHEPSDFELQRRVVPSKGKVAGRAAVLCIRNPGRVPVRLDRVLSTGLRLPRRDIKRLVTQGVLMVTGGSRNAFRKALPPHLELMINTGERGLIDALFAGCSKSSG</sequence>
<reference evidence="1 2" key="1">
    <citation type="submission" date="2017-05" db="EMBL/GenBank/DDBJ databases">
        <authorList>
            <person name="Varghese N."/>
            <person name="Submissions S."/>
        </authorList>
    </citation>
    <scope>NUCLEOTIDE SEQUENCE [LARGE SCALE GENOMIC DNA]</scope>
    <source>
        <strain evidence="1 2">DSM 15949</strain>
    </source>
</reference>
<evidence type="ECO:0008006" key="3">
    <source>
        <dbReference type="Google" id="ProtNLM"/>
    </source>
</evidence>
<proteinExistence type="predicted"/>
<accession>A0ABY1NBA7</accession>
<comment type="caution">
    <text evidence="1">The sequence shown here is derived from an EMBL/GenBank/DDBJ whole genome shotgun (WGS) entry which is preliminary data.</text>
</comment>
<dbReference type="EMBL" id="FXTT01000001">
    <property type="protein sequence ID" value="SMP05529.1"/>
    <property type="molecule type" value="Genomic_DNA"/>
</dbReference>
<organism evidence="1 2">
    <name type="scientific">Roseibium denhamense</name>
    <dbReference type="NCBI Taxonomy" id="76305"/>
    <lineage>
        <taxon>Bacteria</taxon>
        <taxon>Pseudomonadati</taxon>
        <taxon>Pseudomonadota</taxon>
        <taxon>Alphaproteobacteria</taxon>
        <taxon>Hyphomicrobiales</taxon>
        <taxon>Stappiaceae</taxon>
        <taxon>Roseibium</taxon>
    </lineage>
</organism>
<gene>
    <name evidence="1" type="ORF">SAMN06265374_0712</name>
</gene>
<dbReference type="RefSeq" id="WP_155191805.1">
    <property type="nucleotide sequence ID" value="NZ_BAAAEA010000001.1"/>
</dbReference>
<protein>
    <recommendedName>
        <fullName evidence="3">DUF1062 domain-containing protein</fullName>
    </recommendedName>
</protein>
<name>A0ABY1NBA7_9HYPH</name>
<keyword evidence="2" id="KW-1185">Reference proteome</keyword>
<dbReference type="InterPro" id="IPR009412">
    <property type="entry name" value="DUF1062"/>
</dbReference>
<evidence type="ECO:0000313" key="2">
    <source>
        <dbReference type="Proteomes" id="UP001157914"/>
    </source>
</evidence>
<evidence type="ECO:0000313" key="1">
    <source>
        <dbReference type="EMBL" id="SMP05529.1"/>
    </source>
</evidence>